<feature type="region of interest" description="Disordered" evidence="2">
    <location>
        <begin position="1"/>
        <end position="171"/>
    </location>
</feature>
<dbReference type="Proteomes" id="UP000249304">
    <property type="component" value="Unassembled WGS sequence"/>
</dbReference>
<evidence type="ECO:0000256" key="1">
    <source>
        <dbReference type="ARBA" id="ARBA00022801"/>
    </source>
</evidence>
<evidence type="ECO:0000259" key="3">
    <source>
        <dbReference type="Pfam" id="PF07228"/>
    </source>
</evidence>
<feature type="domain" description="PPM-type phosphatase" evidence="3">
    <location>
        <begin position="247"/>
        <end position="321"/>
    </location>
</feature>
<dbReference type="InterPro" id="IPR052016">
    <property type="entry name" value="Bact_Sigma-Reg"/>
</dbReference>
<evidence type="ECO:0000313" key="5">
    <source>
        <dbReference type="Proteomes" id="UP000249304"/>
    </source>
</evidence>
<feature type="compositionally biased region" description="Low complexity" evidence="2">
    <location>
        <begin position="67"/>
        <end position="84"/>
    </location>
</feature>
<dbReference type="InterPro" id="IPR036457">
    <property type="entry name" value="PPM-type-like_dom_sf"/>
</dbReference>
<dbReference type="Pfam" id="PF07228">
    <property type="entry name" value="SpoIIE"/>
    <property type="match status" value="1"/>
</dbReference>
<proteinExistence type="predicted"/>
<organism evidence="4 5">
    <name type="scientific">Nonomuraea aridisoli</name>
    <dbReference type="NCBI Taxonomy" id="2070368"/>
    <lineage>
        <taxon>Bacteria</taxon>
        <taxon>Bacillati</taxon>
        <taxon>Actinomycetota</taxon>
        <taxon>Actinomycetes</taxon>
        <taxon>Streptosporangiales</taxon>
        <taxon>Streptosporangiaceae</taxon>
        <taxon>Nonomuraea</taxon>
    </lineage>
</organism>
<protein>
    <recommendedName>
        <fullName evidence="3">PPM-type phosphatase domain-containing protein</fullName>
    </recommendedName>
</protein>
<feature type="compositionally biased region" description="Basic and acidic residues" evidence="2">
    <location>
        <begin position="16"/>
        <end position="59"/>
    </location>
</feature>
<dbReference type="PANTHER" id="PTHR43156:SF2">
    <property type="entry name" value="STAGE II SPORULATION PROTEIN E"/>
    <property type="match status" value="1"/>
</dbReference>
<evidence type="ECO:0000256" key="2">
    <source>
        <dbReference type="SAM" id="MobiDB-lite"/>
    </source>
</evidence>
<comment type="caution">
    <text evidence="4">The sequence shown here is derived from an EMBL/GenBank/DDBJ whole genome shotgun (WGS) entry which is preliminary data.</text>
</comment>
<feature type="compositionally biased region" description="Basic and acidic residues" evidence="2">
    <location>
        <begin position="141"/>
        <end position="171"/>
    </location>
</feature>
<reference evidence="4 5" key="1">
    <citation type="submission" date="2018-01" db="EMBL/GenBank/DDBJ databases">
        <title>Draft genome sequence of Nonomuraea sp. KC333.</title>
        <authorList>
            <person name="Sahin N."/>
            <person name="Saygin H."/>
            <person name="Ay H."/>
        </authorList>
    </citation>
    <scope>NUCLEOTIDE SEQUENCE [LARGE SCALE GENOMIC DNA]</scope>
    <source>
        <strain evidence="4 5">KC333</strain>
    </source>
</reference>
<keyword evidence="5" id="KW-1185">Reference proteome</keyword>
<gene>
    <name evidence="4" type="ORF">C1J01_10950</name>
</gene>
<dbReference type="Gene3D" id="3.60.40.10">
    <property type="entry name" value="PPM-type phosphatase domain"/>
    <property type="match status" value="1"/>
</dbReference>
<dbReference type="GO" id="GO:0016791">
    <property type="term" value="F:phosphatase activity"/>
    <property type="evidence" value="ECO:0007669"/>
    <property type="project" value="TreeGrafter"/>
</dbReference>
<dbReference type="AlphaFoldDB" id="A0A2W2EU48"/>
<dbReference type="InterPro" id="IPR001932">
    <property type="entry name" value="PPM-type_phosphatase-like_dom"/>
</dbReference>
<evidence type="ECO:0000313" key="4">
    <source>
        <dbReference type="EMBL" id="PZG19945.1"/>
    </source>
</evidence>
<accession>A0A2W2EU48</accession>
<keyword evidence="1" id="KW-0378">Hydrolase</keyword>
<name>A0A2W2EU48_9ACTN</name>
<dbReference type="EMBL" id="POUD01000032">
    <property type="protein sequence ID" value="PZG19945.1"/>
    <property type="molecule type" value="Genomic_DNA"/>
</dbReference>
<dbReference type="PANTHER" id="PTHR43156">
    <property type="entry name" value="STAGE II SPORULATION PROTEIN E-RELATED"/>
    <property type="match status" value="1"/>
</dbReference>
<sequence length="326" mass="34875">MRTQVLQRGSGGGSRVDMHRGSAVDAPKGEHREHAPVQDGDARGEHAPTGRAGAVDHSDGAGSVQNPGQACAPGARQPAQQPQERAGHRPGRPDRRRPRGQARGMGGDVGVDRRGDDLGQVPVGHPLQRPCQPGDQAAGHALDDGAQHRDDQPQQRDRDEGHGRGADGDDRELGDLGLAWVFSEPVFRPLLKASVSIDNPVGDVHQHAEPPSRDWGCGCLHDGLPHASTLPPKRLQAATERDRFPLYVQAQVLLAEGTVIVLYTDGLIETRESDLEAGMDRLRSTLSQESSLQLEQFCTNVVATMVGDTSEDDVALLMARTVNAVS</sequence>